<organism evidence="6 7">
    <name type="scientific">Pinctada imbricata</name>
    <name type="common">Atlantic pearl-oyster</name>
    <name type="synonym">Pinctada martensii</name>
    <dbReference type="NCBI Taxonomy" id="66713"/>
    <lineage>
        <taxon>Eukaryota</taxon>
        <taxon>Metazoa</taxon>
        <taxon>Spiralia</taxon>
        <taxon>Lophotrochozoa</taxon>
        <taxon>Mollusca</taxon>
        <taxon>Bivalvia</taxon>
        <taxon>Autobranchia</taxon>
        <taxon>Pteriomorphia</taxon>
        <taxon>Pterioida</taxon>
        <taxon>Pterioidea</taxon>
        <taxon>Pteriidae</taxon>
        <taxon>Pinctada</taxon>
    </lineage>
</organism>
<dbReference type="Pfam" id="PF00307">
    <property type="entry name" value="CH"/>
    <property type="match status" value="2"/>
</dbReference>
<dbReference type="GO" id="GO:0046872">
    <property type="term" value="F:metal ion binding"/>
    <property type="evidence" value="ECO:0007669"/>
    <property type="project" value="UniProtKB-KW"/>
</dbReference>
<dbReference type="InterPro" id="IPR001715">
    <property type="entry name" value="CH_dom"/>
</dbReference>
<dbReference type="AlphaFoldDB" id="A0AA88YFX1"/>
<dbReference type="InterPro" id="IPR039959">
    <property type="entry name" value="Fimbrin/Plastin"/>
</dbReference>
<dbReference type="InterPro" id="IPR036872">
    <property type="entry name" value="CH_dom_sf"/>
</dbReference>
<feature type="domain" description="Calponin-homology (CH)" evidence="5">
    <location>
        <begin position="88"/>
        <end position="196"/>
    </location>
</feature>
<evidence type="ECO:0000313" key="6">
    <source>
        <dbReference type="EMBL" id="KAK3104228.1"/>
    </source>
</evidence>
<accession>A0AA88YFX1</accession>
<name>A0AA88YFX1_PINIB</name>
<evidence type="ECO:0000259" key="5">
    <source>
        <dbReference type="PROSITE" id="PS50021"/>
    </source>
</evidence>
<keyword evidence="7" id="KW-1185">Reference proteome</keyword>
<dbReference type="Gene3D" id="1.10.418.10">
    <property type="entry name" value="Calponin-like domain"/>
    <property type="match status" value="2"/>
</dbReference>
<dbReference type="GO" id="GO:0032432">
    <property type="term" value="C:actin filament bundle"/>
    <property type="evidence" value="ECO:0007669"/>
    <property type="project" value="TreeGrafter"/>
</dbReference>
<sequence length="205" mass="22904">MPKHCETRRSMSSGTKQSISKNTNPVVEIVKNCNYCVELGSQLKLTLVGIHGQDIMDGNESNILSLVWQLMRAYTLSILSKLSHEDRQITDADIINWANAKLKECEKNSSLTSFEDKTLSDGQAIINLIDCVKVGSINYDLLQNTNTVEARLSNARYAISMARKAGAKVYALPEDIVDVKPKMMMTIFACLMIKDLETKQEQKGK</sequence>
<dbReference type="GO" id="GO:0005884">
    <property type="term" value="C:actin filament"/>
    <property type="evidence" value="ECO:0007669"/>
    <property type="project" value="TreeGrafter"/>
</dbReference>
<dbReference type="FunFam" id="1.10.418.10:FF:000010">
    <property type="entry name" value="Plastin-3 isoform 1"/>
    <property type="match status" value="1"/>
</dbReference>
<feature type="domain" description="Calponin-homology (CH)" evidence="5">
    <location>
        <begin position="1"/>
        <end position="75"/>
    </location>
</feature>
<proteinExistence type="predicted"/>
<keyword evidence="1" id="KW-0479">Metal-binding</keyword>
<evidence type="ECO:0000256" key="3">
    <source>
        <dbReference type="ARBA" id="ARBA00022837"/>
    </source>
</evidence>
<evidence type="ECO:0000256" key="4">
    <source>
        <dbReference type="ARBA" id="ARBA00023203"/>
    </source>
</evidence>
<dbReference type="GO" id="GO:0051639">
    <property type="term" value="P:actin filament network formation"/>
    <property type="evidence" value="ECO:0007669"/>
    <property type="project" value="TreeGrafter"/>
</dbReference>
<protein>
    <recommendedName>
        <fullName evidence="5">Calponin-homology (CH) domain-containing protein</fullName>
    </recommendedName>
</protein>
<reference evidence="6" key="1">
    <citation type="submission" date="2019-08" db="EMBL/GenBank/DDBJ databases">
        <title>The improved chromosome-level genome for the pearl oyster Pinctada fucata martensii using PacBio sequencing and Hi-C.</title>
        <authorList>
            <person name="Zheng Z."/>
        </authorList>
    </citation>
    <scope>NUCLEOTIDE SEQUENCE</scope>
    <source>
        <strain evidence="6">ZZ-2019</strain>
        <tissue evidence="6">Adductor muscle</tissue>
    </source>
</reference>
<gene>
    <name evidence="6" type="ORF">FSP39_025488</name>
</gene>
<keyword evidence="3" id="KW-0106">Calcium</keyword>
<dbReference type="GO" id="GO:0051015">
    <property type="term" value="F:actin filament binding"/>
    <property type="evidence" value="ECO:0007669"/>
    <property type="project" value="InterPro"/>
</dbReference>
<dbReference type="EMBL" id="VSWD01000005">
    <property type="protein sequence ID" value="KAK3104228.1"/>
    <property type="molecule type" value="Genomic_DNA"/>
</dbReference>
<dbReference type="PROSITE" id="PS50021">
    <property type="entry name" value="CH"/>
    <property type="match status" value="2"/>
</dbReference>
<dbReference type="GO" id="GO:0051017">
    <property type="term" value="P:actin filament bundle assembly"/>
    <property type="evidence" value="ECO:0007669"/>
    <property type="project" value="InterPro"/>
</dbReference>
<dbReference type="Proteomes" id="UP001186944">
    <property type="component" value="Unassembled WGS sequence"/>
</dbReference>
<evidence type="ECO:0000256" key="2">
    <source>
        <dbReference type="ARBA" id="ARBA00022737"/>
    </source>
</evidence>
<dbReference type="PANTHER" id="PTHR19961:SF18">
    <property type="entry name" value="FI19014P1"/>
    <property type="match status" value="1"/>
</dbReference>
<evidence type="ECO:0000313" key="7">
    <source>
        <dbReference type="Proteomes" id="UP001186944"/>
    </source>
</evidence>
<comment type="caution">
    <text evidence="6">The sequence shown here is derived from an EMBL/GenBank/DDBJ whole genome shotgun (WGS) entry which is preliminary data.</text>
</comment>
<dbReference type="GO" id="GO:0005737">
    <property type="term" value="C:cytoplasm"/>
    <property type="evidence" value="ECO:0007669"/>
    <property type="project" value="TreeGrafter"/>
</dbReference>
<dbReference type="PANTHER" id="PTHR19961">
    <property type="entry name" value="FIMBRIN/PLASTIN"/>
    <property type="match status" value="1"/>
</dbReference>
<dbReference type="CDD" id="cd21301">
    <property type="entry name" value="CH_PLS_rpt4"/>
    <property type="match status" value="1"/>
</dbReference>
<keyword evidence="2" id="KW-0677">Repeat</keyword>
<keyword evidence="4" id="KW-0009">Actin-binding</keyword>
<dbReference type="SUPFAM" id="SSF47576">
    <property type="entry name" value="Calponin-homology domain, CH-domain"/>
    <property type="match status" value="1"/>
</dbReference>
<dbReference type="SMART" id="SM00033">
    <property type="entry name" value="CH"/>
    <property type="match status" value="1"/>
</dbReference>
<evidence type="ECO:0000256" key="1">
    <source>
        <dbReference type="ARBA" id="ARBA00022723"/>
    </source>
</evidence>